<sequence>MALEKNMIGILSIDLPDALTTRKVVLPSRIELQGISLVAEAIPKWDTELDPGGINLFLELVLNREWRGASPAAEVRFRFATFVTMPDDVLAETAGAP</sequence>
<comment type="caution">
    <text evidence="1">The sequence shown here is derived from an EMBL/GenBank/DDBJ whole genome shotgun (WGS) entry which is preliminary data.</text>
</comment>
<name>A0A9P8DHL4_9HYPO</name>
<organism evidence="1 2">
    <name type="scientific">Fusarium musae</name>
    <dbReference type="NCBI Taxonomy" id="1042133"/>
    <lineage>
        <taxon>Eukaryota</taxon>
        <taxon>Fungi</taxon>
        <taxon>Dikarya</taxon>
        <taxon>Ascomycota</taxon>
        <taxon>Pezizomycotina</taxon>
        <taxon>Sordariomycetes</taxon>
        <taxon>Hypocreomycetidae</taxon>
        <taxon>Hypocreales</taxon>
        <taxon>Nectriaceae</taxon>
        <taxon>Fusarium</taxon>
    </lineage>
</organism>
<reference evidence="1" key="1">
    <citation type="journal article" date="2021" name="Mol. Plant Microbe Interact.">
        <title>Telomere to telomere genome assembly of Fusarium musae F31, causal agent of crown rot disease of banana.</title>
        <authorList>
            <person name="Degradi L."/>
            <person name="Tava V."/>
            <person name="Kunova A."/>
            <person name="Cortesi P."/>
            <person name="Saracchi M."/>
            <person name="Pasquali M."/>
        </authorList>
    </citation>
    <scope>NUCLEOTIDE SEQUENCE</scope>
    <source>
        <strain evidence="1">F31</strain>
    </source>
</reference>
<dbReference type="GeneID" id="68312846"/>
<proteinExistence type="predicted"/>
<dbReference type="Proteomes" id="UP000827133">
    <property type="component" value="Unassembled WGS sequence"/>
</dbReference>
<evidence type="ECO:0000313" key="1">
    <source>
        <dbReference type="EMBL" id="KAG9502165.1"/>
    </source>
</evidence>
<dbReference type="RefSeq" id="XP_044681165.1">
    <property type="nucleotide sequence ID" value="XM_044822674.1"/>
</dbReference>
<evidence type="ECO:0000313" key="2">
    <source>
        <dbReference type="Proteomes" id="UP000827133"/>
    </source>
</evidence>
<keyword evidence="2" id="KW-1185">Reference proteome</keyword>
<dbReference type="AlphaFoldDB" id="A0A9P8DHL4"/>
<gene>
    <name evidence="1" type="ORF">J7337_004990</name>
</gene>
<accession>A0A9P8DHL4</accession>
<protein>
    <submittedName>
        <fullName evidence="1">Uncharacterized protein</fullName>
    </submittedName>
</protein>
<dbReference type="KEGG" id="fmu:J7337_004990"/>
<dbReference type="EMBL" id="JAHBCI010000004">
    <property type="protein sequence ID" value="KAG9502165.1"/>
    <property type="molecule type" value="Genomic_DNA"/>
</dbReference>